<keyword evidence="1" id="KW-1133">Transmembrane helix</keyword>
<organism evidence="2">
    <name type="scientific">Hexamita inflata</name>
    <dbReference type="NCBI Taxonomy" id="28002"/>
    <lineage>
        <taxon>Eukaryota</taxon>
        <taxon>Metamonada</taxon>
        <taxon>Diplomonadida</taxon>
        <taxon>Hexamitidae</taxon>
        <taxon>Hexamitinae</taxon>
        <taxon>Hexamita</taxon>
    </lineage>
</organism>
<evidence type="ECO:0000256" key="1">
    <source>
        <dbReference type="SAM" id="Phobius"/>
    </source>
</evidence>
<dbReference type="EMBL" id="CAXDID020000129">
    <property type="protein sequence ID" value="CAL6034935.1"/>
    <property type="molecule type" value="Genomic_DNA"/>
</dbReference>
<keyword evidence="4" id="KW-1185">Reference proteome</keyword>
<feature type="transmembrane region" description="Helical" evidence="1">
    <location>
        <begin position="146"/>
        <end position="165"/>
    </location>
</feature>
<evidence type="ECO:0000313" key="2">
    <source>
        <dbReference type="EMBL" id="CAI9948438.1"/>
    </source>
</evidence>
<reference evidence="2" key="1">
    <citation type="submission" date="2023-06" db="EMBL/GenBank/DDBJ databases">
        <authorList>
            <person name="Kurt Z."/>
        </authorList>
    </citation>
    <scope>NUCLEOTIDE SEQUENCE</scope>
</reference>
<keyword evidence="1" id="KW-0812">Transmembrane</keyword>
<keyword evidence="1" id="KW-0472">Membrane</keyword>
<sequence>MGQRQRYCFWLNSRFKCFSCKGMAWIFLILLSSKMSSVTLTRDFNELISTIRLLSACNVRRFKLASGYKFLMLLWLIATKLNLVSFYKAYIFVILFVDRSISSNSLSSSKQLISCIQLQCRLSTYKLQSLASGQSILILFYSRLRLINLINSPMVINLLFGFLLVQASQGLVSSFNRIRCSYLGYNSCFSRRNNM</sequence>
<evidence type="ECO:0000313" key="3">
    <source>
        <dbReference type="EMBL" id="CAL6034935.1"/>
    </source>
</evidence>
<protein>
    <submittedName>
        <fullName evidence="3">Hypothetical_protein</fullName>
    </submittedName>
</protein>
<dbReference type="EMBL" id="CATOUU010000788">
    <property type="protein sequence ID" value="CAI9948438.1"/>
    <property type="molecule type" value="Genomic_DNA"/>
</dbReference>
<evidence type="ECO:0000313" key="4">
    <source>
        <dbReference type="Proteomes" id="UP001642409"/>
    </source>
</evidence>
<name>A0AA86Q2P2_9EUKA</name>
<comment type="caution">
    <text evidence="2">The sequence shown here is derived from an EMBL/GenBank/DDBJ whole genome shotgun (WGS) entry which is preliminary data.</text>
</comment>
<feature type="transmembrane region" description="Helical" evidence="1">
    <location>
        <begin position="70"/>
        <end position="97"/>
    </location>
</feature>
<accession>A0AA86Q2P2</accession>
<reference evidence="3 4" key="2">
    <citation type="submission" date="2024-07" db="EMBL/GenBank/DDBJ databases">
        <authorList>
            <person name="Akdeniz Z."/>
        </authorList>
    </citation>
    <scope>NUCLEOTIDE SEQUENCE [LARGE SCALE GENOMIC DNA]</scope>
</reference>
<dbReference type="Proteomes" id="UP001642409">
    <property type="component" value="Unassembled WGS sequence"/>
</dbReference>
<proteinExistence type="predicted"/>
<dbReference type="AlphaFoldDB" id="A0AA86Q2P2"/>
<gene>
    <name evidence="3" type="ORF">HINF_LOCUS35692</name>
    <name evidence="2" type="ORF">HINF_LOCUS36083</name>
</gene>